<evidence type="ECO:0000313" key="1">
    <source>
        <dbReference type="EMBL" id="KAJ1105637.1"/>
    </source>
</evidence>
<comment type="caution">
    <text evidence="1">The sequence shown here is derived from an EMBL/GenBank/DDBJ whole genome shotgun (WGS) entry which is preliminary data.</text>
</comment>
<sequence length="88" mass="9677">MADSSEVLQFSLKAEQNQELTLGQMEWQALNPQKDLLLAILNPTLVKGEFEGLGDLLRELEVLGYAAMNTLDGVLELPSKEEGFNKAA</sequence>
<evidence type="ECO:0000313" key="2">
    <source>
        <dbReference type="Proteomes" id="UP001066276"/>
    </source>
</evidence>
<organism evidence="1 2">
    <name type="scientific">Pleurodeles waltl</name>
    <name type="common">Iberian ribbed newt</name>
    <dbReference type="NCBI Taxonomy" id="8319"/>
    <lineage>
        <taxon>Eukaryota</taxon>
        <taxon>Metazoa</taxon>
        <taxon>Chordata</taxon>
        <taxon>Craniata</taxon>
        <taxon>Vertebrata</taxon>
        <taxon>Euteleostomi</taxon>
        <taxon>Amphibia</taxon>
        <taxon>Batrachia</taxon>
        <taxon>Caudata</taxon>
        <taxon>Salamandroidea</taxon>
        <taxon>Salamandridae</taxon>
        <taxon>Pleurodelinae</taxon>
        <taxon>Pleurodeles</taxon>
    </lineage>
</organism>
<reference evidence="1" key="1">
    <citation type="journal article" date="2022" name="bioRxiv">
        <title>Sequencing and chromosome-scale assembly of the giantPleurodeles waltlgenome.</title>
        <authorList>
            <person name="Brown T."/>
            <person name="Elewa A."/>
            <person name="Iarovenko S."/>
            <person name="Subramanian E."/>
            <person name="Araus A.J."/>
            <person name="Petzold A."/>
            <person name="Susuki M."/>
            <person name="Suzuki K.-i.T."/>
            <person name="Hayashi T."/>
            <person name="Toyoda A."/>
            <person name="Oliveira C."/>
            <person name="Osipova E."/>
            <person name="Leigh N.D."/>
            <person name="Simon A."/>
            <person name="Yun M.H."/>
        </authorList>
    </citation>
    <scope>NUCLEOTIDE SEQUENCE</scope>
    <source>
        <strain evidence="1">20211129_DDA</strain>
        <tissue evidence="1">Liver</tissue>
    </source>
</reference>
<dbReference type="EMBL" id="JANPWB010000013">
    <property type="protein sequence ID" value="KAJ1105637.1"/>
    <property type="molecule type" value="Genomic_DNA"/>
</dbReference>
<dbReference type="Proteomes" id="UP001066276">
    <property type="component" value="Chromosome 9"/>
</dbReference>
<protein>
    <submittedName>
        <fullName evidence="1">Uncharacterized protein</fullName>
    </submittedName>
</protein>
<proteinExistence type="predicted"/>
<dbReference type="AlphaFoldDB" id="A0AAV7MQM9"/>
<keyword evidence="2" id="KW-1185">Reference proteome</keyword>
<name>A0AAV7MQM9_PLEWA</name>
<gene>
    <name evidence="1" type="ORF">NDU88_003042</name>
</gene>
<accession>A0AAV7MQM9</accession>